<comment type="subcellular location">
    <subcellularLocation>
        <location evidence="1">Membrane</location>
        <topology evidence="1">Multi-pass membrane protein</topology>
    </subcellularLocation>
</comment>
<accession>A0A223HXB1</accession>
<evidence type="ECO:0000256" key="4">
    <source>
        <dbReference type="ARBA" id="ARBA00022989"/>
    </source>
</evidence>
<feature type="transmembrane region" description="Helical" evidence="6">
    <location>
        <begin position="138"/>
        <end position="157"/>
    </location>
</feature>
<keyword evidence="3 6" id="KW-0812">Transmembrane</keyword>
<sequence length="332" mass="36240">MNLYLILIAFIFIYIFITGFHDEGNLIATIISSRSMSIRSAFITASLAQFIGTATLSTTVASTISKDVVRLNYLNINRDNLYIMIFTGLLGAVIWNLITWYFGMPSSSSHALVGGMIGPFIVQYGLKSINVFGILFKVIIPLFLSPILGFLIGYLVMNTTSHLLIAAGPRVNTVLKRLQYITLFILNAGQGANDAQKGMGLISIVLMKSGISQSFKLPNWVKILSAIMISFGLLFGGLRMIKSVGTRIYRVKPFHSFNAQISSLFIVITAAVFGLPTSGTQIINSSVLGVGAKERPTAVRWQFAKGMFTAWIITIPASFALSSLIFVIVKSI</sequence>
<feature type="transmembrane region" description="Helical" evidence="6">
    <location>
        <begin position="5"/>
        <end position="21"/>
    </location>
</feature>
<dbReference type="PANTHER" id="PTHR11101:SF80">
    <property type="entry name" value="PHOSPHATE TRANSPORTER"/>
    <property type="match status" value="1"/>
</dbReference>
<dbReference type="GO" id="GO:0016020">
    <property type="term" value="C:membrane"/>
    <property type="evidence" value="ECO:0007669"/>
    <property type="project" value="UniProtKB-SubCell"/>
</dbReference>
<gene>
    <name evidence="7" type="ORF">Thert_00882</name>
</gene>
<keyword evidence="2" id="KW-0813">Transport</keyword>
<keyword evidence="4 6" id="KW-1133">Transmembrane helix</keyword>
<reference evidence="7 8" key="1">
    <citation type="submission" date="2016-08" db="EMBL/GenBank/DDBJ databases">
        <title>A novel genetic cassette of butanologenic Thermoanaerobacterium thermosaccharolyticum that directly convert cellulose to butanol.</title>
        <authorList>
            <person name="Li T."/>
            <person name="He J."/>
        </authorList>
    </citation>
    <scope>NUCLEOTIDE SEQUENCE [LARGE SCALE GENOMIC DNA]</scope>
    <source>
        <strain evidence="7 8">TG57</strain>
    </source>
</reference>
<evidence type="ECO:0000256" key="3">
    <source>
        <dbReference type="ARBA" id="ARBA00022692"/>
    </source>
</evidence>
<dbReference type="InterPro" id="IPR001204">
    <property type="entry name" value="Phos_transporter"/>
</dbReference>
<dbReference type="RefSeq" id="WP_094396988.1">
    <property type="nucleotide sequence ID" value="NZ_CP016893.1"/>
</dbReference>
<dbReference type="PANTHER" id="PTHR11101">
    <property type="entry name" value="PHOSPHATE TRANSPORTER"/>
    <property type="match status" value="1"/>
</dbReference>
<evidence type="ECO:0000313" key="8">
    <source>
        <dbReference type="Proteomes" id="UP000214975"/>
    </source>
</evidence>
<evidence type="ECO:0000256" key="6">
    <source>
        <dbReference type="SAM" id="Phobius"/>
    </source>
</evidence>
<dbReference type="Proteomes" id="UP000214975">
    <property type="component" value="Chromosome"/>
</dbReference>
<feature type="transmembrane region" description="Helical" evidence="6">
    <location>
        <begin position="303"/>
        <end position="329"/>
    </location>
</feature>
<evidence type="ECO:0000256" key="2">
    <source>
        <dbReference type="ARBA" id="ARBA00022448"/>
    </source>
</evidence>
<dbReference type="GO" id="GO:0035435">
    <property type="term" value="P:phosphate ion transmembrane transport"/>
    <property type="evidence" value="ECO:0007669"/>
    <property type="project" value="TreeGrafter"/>
</dbReference>
<evidence type="ECO:0000313" key="7">
    <source>
        <dbReference type="EMBL" id="AST57017.1"/>
    </source>
</evidence>
<name>A0A223HXB1_THETR</name>
<protein>
    <submittedName>
        <fullName evidence="7">Phosphate starvation-inducible protein</fullName>
    </submittedName>
</protein>
<evidence type="ECO:0000256" key="1">
    <source>
        <dbReference type="ARBA" id="ARBA00004141"/>
    </source>
</evidence>
<feature type="transmembrane region" description="Helical" evidence="6">
    <location>
        <begin position="220"/>
        <end position="241"/>
    </location>
</feature>
<feature type="transmembrane region" description="Helical" evidence="6">
    <location>
        <begin position="108"/>
        <end position="126"/>
    </location>
</feature>
<feature type="transmembrane region" description="Helical" evidence="6">
    <location>
        <begin position="81"/>
        <end position="102"/>
    </location>
</feature>
<feature type="transmembrane region" description="Helical" evidence="6">
    <location>
        <begin position="41"/>
        <end position="61"/>
    </location>
</feature>
<keyword evidence="5 6" id="KW-0472">Membrane</keyword>
<dbReference type="AlphaFoldDB" id="A0A223HXB1"/>
<proteinExistence type="predicted"/>
<dbReference type="Pfam" id="PF01384">
    <property type="entry name" value="PHO4"/>
    <property type="match status" value="1"/>
</dbReference>
<organism evidence="7 8">
    <name type="scientific">Thermoanaerobacterium thermosaccharolyticum</name>
    <name type="common">Clostridium thermosaccharolyticum</name>
    <dbReference type="NCBI Taxonomy" id="1517"/>
    <lineage>
        <taxon>Bacteria</taxon>
        <taxon>Bacillati</taxon>
        <taxon>Bacillota</taxon>
        <taxon>Clostridia</taxon>
        <taxon>Thermoanaerobacterales</taxon>
        <taxon>Thermoanaerobacteraceae</taxon>
        <taxon>Thermoanaerobacterium</taxon>
    </lineage>
</organism>
<dbReference type="EMBL" id="CP016893">
    <property type="protein sequence ID" value="AST57017.1"/>
    <property type="molecule type" value="Genomic_DNA"/>
</dbReference>
<evidence type="ECO:0000256" key="5">
    <source>
        <dbReference type="ARBA" id="ARBA00023136"/>
    </source>
</evidence>
<dbReference type="GO" id="GO:0005315">
    <property type="term" value="F:phosphate transmembrane transporter activity"/>
    <property type="evidence" value="ECO:0007669"/>
    <property type="project" value="InterPro"/>
</dbReference>
<feature type="transmembrane region" description="Helical" evidence="6">
    <location>
        <begin position="261"/>
        <end position="283"/>
    </location>
</feature>